<name>A0ACC2E418_DIPCM</name>
<comment type="caution">
    <text evidence="1">The sequence shown here is derived from an EMBL/GenBank/DDBJ whole genome shotgun (WGS) entry which is preliminary data.</text>
</comment>
<accession>A0ACC2E418</accession>
<organism evidence="1 2">
    <name type="scientific">Diphasiastrum complanatum</name>
    <name type="common">Issler's clubmoss</name>
    <name type="synonym">Lycopodium complanatum</name>
    <dbReference type="NCBI Taxonomy" id="34168"/>
    <lineage>
        <taxon>Eukaryota</taxon>
        <taxon>Viridiplantae</taxon>
        <taxon>Streptophyta</taxon>
        <taxon>Embryophyta</taxon>
        <taxon>Tracheophyta</taxon>
        <taxon>Lycopodiopsida</taxon>
        <taxon>Lycopodiales</taxon>
        <taxon>Lycopodiaceae</taxon>
        <taxon>Lycopodioideae</taxon>
        <taxon>Diphasiastrum</taxon>
    </lineage>
</organism>
<gene>
    <name evidence="1" type="ORF">O6H91_03G011700</name>
</gene>
<evidence type="ECO:0000313" key="1">
    <source>
        <dbReference type="EMBL" id="KAJ7561047.1"/>
    </source>
</evidence>
<protein>
    <submittedName>
        <fullName evidence="1">Uncharacterized protein</fullName>
    </submittedName>
</protein>
<dbReference type="EMBL" id="CM055094">
    <property type="protein sequence ID" value="KAJ7561047.1"/>
    <property type="molecule type" value="Genomic_DNA"/>
</dbReference>
<sequence length="429" mass="47530">MAPYQISKTGPVRQNLDASINQSAMNYSARQDSDIVFSGSYDLSSRGKICVLTIDGGGMRGIIPARVLSYLEQSLQRQSGNPAARIADFFDVAAGTSIGGVLISMLFADDGKDRPLCTAADTYSFTTKKGSIVFKLNPLQQLFGRLRGMTRPRYSSKFFETELKQMFSREGTSLTLRNTLKPLLIPCYNLATASPFIFSRGDAMDSSAWDFRLWEVCRATSSVPSLFKPPLLTSVDGSNSCIAADGGLVLHNPAAAAITHVLHNKREFPHVQGLQDLLVLSIGTGQFDRKFEHAKVSNWGALQWISPVLRIIMDGSADMVDRTISMAFGEARHNYIRVQMSGLPDRALMEMDDPSQSNVDRLAKYADDLLTEKGYIHLPFGSKRMLEQSNAERLDWLAGQLVQEQKARLLRTSPTVILRKACKLLKTRF</sequence>
<dbReference type="Proteomes" id="UP001162992">
    <property type="component" value="Chromosome 3"/>
</dbReference>
<keyword evidence="2" id="KW-1185">Reference proteome</keyword>
<evidence type="ECO:0000313" key="2">
    <source>
        <dbReference type="Proteomes" id="UP001162992"/>
    </source>
</evidence>
<reference evidence="2" key="1">
    <citation type="journal article" date="2024" name="Proc. Natl. Acad. Sci. U.S.A.">
        <title>Extraordinary preservation of gene collinearity over three hundred million years revealed in homosporous lycophytes.</title>
        <authorList>
            <person name="Li C."/>
            <person name="Wickell D."/>
            <person name="Kuo L.Y."/>
            <person name="Chen X."/>
            <person name="Nie B."/>
            <person name="Liao X."/>
            <person name="Peng D."/>
            <person name="Ji J."/>
            <person name="Jenkins J."/>
            <person name="Williams M."/>
            <person name="Shu S."/>
            <person name="Plott C."/>
            <person name="Barry K."/>
            <person name="Rajasekar S."/>
            <person name="Grimwood J."/>
            <person name="Han X."/>
            <person name="Sun S."/>
            <person name="Hou Z."/>
            <person name="He W."/>
            <person name="Dai G."/>
            <person name="Sun C."/>
            <person name="Schmutz J."/>
            <person name="Leebens-Mack J.H."/>
            <person name="Li F.W."/>
            <person name="Wang L."/>
        </authorList>
    </citation>
    <scope>NUCLEOTIDE SEQUENCE [LARGE SCALE GENOMIC DNA]</scope>
    <source>
        <strain evidence="2">cv. PW_Plant_1</strain>
    </source>
</reference>
<proteinExistence type="predicted"/>